<reference evidence="1 2" key="1">
    <citation type="submission" date="2024-08" db="EMBL/GenBank/DDBJ databases">
        <authorList>
            <person name="Cucini C."/>
            <person name="Frati F."/>
        </authorList>
    </citation>
    <scope>NUCLEOTIDE SEQUENCE [LARGE SCALE GENOMIC DNA]</scope>
</reference>
<protein>
    <submittedName>
        <fullName evidence="1">Uncharacterized protein</fullName>
    </submittedName>
</protein>
<sequence length="83" mass="9134">MDSQTHSLAESTSFGSPDPAANKWLKLSTDCQNITDGAQFSVSLLEGNKIKDTVTHCQAGSLNLTEKLQPDFTNMRVRYKLTT</sequence>
<gene>
    <name evidence="1" type="ORF">ODALV1_LOCUS17755</name>
</gene>
<dbReference type="EMBL" id="CAXLJM020000054">
    <property type="protein sequence ID" value="CAL8117563.1"/>
    <property type="molecule type" value="Genomic_DNA"/>
</dbReference>
<dbReference type="Proteomes" id="UP001642540">
    <property type="component" value="Unassembled WGS sequence"/>
</dbReference>
<organism evidence="1 2">
    <name type="scientific">Orchesella dallaii</name>
    <dbReference type="NCBI Taxonomy" id="48710"/>
    <lineage>
        <taxon>Eukaryota</taxon>
        <taxon>Metazoa</taxon>
        <taxon>Ecdysozoa</taxon>
        <taxon>Arthropoda</taxon>
        <taxon>Hexapoda</taxon>
        <taxon>Collembola</taxon>
        <taxon>Entomobryomorpha</taxon>
        <taxon>Entomobryoidea</taxon>
        <taxon>Orchesellidae</taxon>
        <taxon>Orchesellinae</taxon>
        <taxon>Orchesella</taxon>
    </lineage>
</organism>
<name>A0ABP1R1J0_9HEXA</name>
<proteinExistence type="predicted"/>
<comment type="caution">
    <text evidence="1">The sequence shown here is derived from an EMBL/GenBank/DDBJ whole genome shotgun (WGS) entry which is preliminary data.</text>
</comment>
<evidence type="ECO:0000313" key="1">
    <source>
        <dbReference type="EMBL" id="CAL8117563.1"/>
    </source>
</evidence>
<accession>A0ABP1R1J0</accession>
<evidence type="ECO:0000313" key="2">
    <source>
        <dbReference type="Proteomes" id="UP001642540"/>
    </source>
</evidence>
<keyword evidence="2" id="KW-1185">Reference proteome</keyword>